<dbReference type="SUPFAM" id="SSF57701">
    <property type="entry name" value="Zn2/Cys6 DNA-binding domain"/>
    <property type="match status" value="1"/>
</dbReference>
<comment type="caution">
    <text evidence="9">The sequence shown here is derived from an EMBL/GenBank/DDBJ whole genome shotgun (WGS) entry which is preliminary data.</text>
</comment>
<dbReference type="PANTHER" id="PTHR47338">
    <property type="entry name" value="ZN(II)2CYS6 TRANSCRIPTION FACTOR (EUROFUNG)-RELATED"/>
    <property type="match status" value="1"/>
</dbReference>
<protein>
    <recommendedName>
        <fullName evidence="8">Zn(2)-C6 fungal-type domain-containing protein</fullName>
    </recommendedName>
</protein>
<dbReference type="Pfam" id="PF04082">
    <property type="entry name" value="Fungal_trans"/>
    <property type="match status" value="1"/>
</dbReference>
<keyword evidence="4" id="KW-0238">DNA-binding</keyword>
<dbReference type="Proteomes" id="UP000710849">
    <property type="component" value="Unassembled WGS sequence"/>
</dbReference>
<dbReference type="GO" id="GO:0005634">
    <property type="term" value="C:nucleus"/>
    <property type="evidence" value="ECO:0007669"/>
    <property type="project" value="UniProtKB-SubCell"/>
</dbReference>
<dbReference type="GeneID" id="62155675"/>
<evidence type="ECO:0000256" key="2">
    <source>
        <dbReference type="ARBA" id="ARBA00022723"/>
    </source>
</evidence>
<dbReference type="EMBL" id="RCSW01000050">
    <property type="protein sequence ID" value="KAF7916648.1"/>
    <property type="molecule type" value="Genomic_DNA"/>
</dbReference>
<proteinExistence type="predicted"/>
<dbReference type="SMART" id="SM00066">
    <property type="entry name" value="GAL4"/>
    <property type="match status" value="1"/>
</dbReference>
<comment type="subcellular location">
    <subcellularLocation>
        <location evidence="1">Nucleus</location>
    </subcellularLocation>
</comment>
<organism evidence="9 10">
    <name type="scientific">Botrytis byssoidea</name>
    <dbReference type="NCBI Taxonomy" id="139641"/>
    <lineage>
        <taxon>Eukaryota</taxon>
        <taxon>Fungi</taxon>
        <taxon>Dikarya</taxon>
        <taxon>Ascomycota</taxon>
        <taxon>Pezizomycotina</taxon>
        <taxon>Leotiomycetes</taxon>
        <taxon>Helotiales</taxon>
        <taxon>Sclerotiniaceae</taxon>
        <taxon>Botrytis</taxon>
    </lineage>
</organism>
<evidence type="ECO:0000256" key="1">
    <source>
        <dbReference type="ARBA" id="ARBA00004123"/>
    </source>
</evidence>
<evidence type="ECO:0000256" key="5">
    <source>
        <dbReference type="ARBA" id="ARBA00023163"/>
    </source>
</evidence>
<dbReference type="GO" id="GO:0006351">
    <property type="term" value="P:DNA-templated transcription"/>
    <property type="evidence" value="ECO:0007669"/>
    <property type="project" value="InterPro"/>
</dbReference>
<feature type="compositionally biased region" description="Polar residues" evidence="7">
    <location>
        <begin position="116"/>
        <end position="128"/>
    </location>
</feature>
<sequence length="602" mass="67769">MLPLSDSEEIDMTSRPGQGRQERASKACEECRRRKLRCDGREPQCGVCRDAGATCEFNAGRALRGPKKGYFKELKDRIVTLERQLSLQQQTIEGYGLPTSILDHQEEPAISGVVSPKSTSESEQQRAGSTLEDFSVSTSVPDHLEGPEFSGVFSPCSLTVGSEHCIGQRNSMSNSSNDISSVLKLSVITNNTIPAWMHDELDQLYFDRVHKFIPLLHQRQYLSWSKKKTEKTSRLCLQSAMWTLATSVSVQFQHLQKQLFRDTKSMLESLSTANEDHSPADTEHVQALVLVAIYESMRAPKQQAWITAGQAFRLVQLMKFHEIDCPSVYATTKPTKSFLETEEQRRVFWMSYFLDTLLTMLNCLPLTMNEHVVFIRLPAPEEEFQCSQNVLGKFLSETMVEQSPHTQSSFIQCVIFASICGRSLFYGQQCNLSMFYGSAPLDYSIQFQWLDDMVTTRLQILSQYNPGPTETHDPMLLFTRIIGQTAVMALCKGMELKLAADSDGGASVVAYQLRALTAAAQIAKLAKALTEFPIFKIHPLMPVTLGFCTGHIYEHRLYHESFNSHLQELLDVLRQLKNVSNPSQSYVDLLELSEIVGTQALP</sequence>
<dbReference type="AlphaFoldDB" id="A0A9P5LIG7"/>
<evidence type="ECO:0000256" key="4">
    <source>
        <dbReference type="ARBA" id="ARBA00023125"/>
    </source>
</evidence>
<feature type="region of interest" description="Disordered" evidence="7">
    <location>
        <begin position="111"/>
        <end position="134"/>
    </location>
</feature>
<accession>A0A9P5LIG7</accession>
<gene>
    <name evidence="9" type="ORF">EAE97_012088</name>
</gene>
<keyword evidence="3" id="KW-0805">Transcription regulation</keyword>
<evidence type="ECO:0000259" key="8">
    <source>
        <dbReference type="PROSITE" id="PS50048"/>
    </source>
</evidence>
<dbReference type="GO" id="GO:0003677">
    <property type="term" value="F:DNA binding"/>
    <property type="evidence" value="ECO:0007669"/>
    <property type="project" value="UniProtKB-KW"/>
</dbReference>
<keyword evidence="10" id="KW-1185">Reference proteome</keyword>
<evidence type="ECO:0000256" key="3">
    <source>
        <dbReference type="ARBA" id="ARBA00023015"/>
    </source>
</evidence>
<keyword evidence="5" id="KW-0804">Transcription</keyword>
<feature type="region of interest" description="Disordered" evidence="7">
    <location>
        <begin position="1"/>
        <end position="26"/>
    </location>
</feature>
<feature type="domain" description="Zn(2)-C6 fungal-type" evidence="8">
    <location>
        <begin position="27"/>
        <end position="57"/>
    </location>
</feature>
<evidence type="ECO:0000313" key="9">
    <source>
        <dbReference type="EMBL" id="KAF7916648.1"/>
    </source>
</evidence>
<dbReference type="InterPro" id="IPR001138">
    <property type="entry name" value="Zn2Cys6_DnaBD"/>
</dbReference>
<dbReference type="Pfam" id="PF00172">
    <property type="entry name" value="Zn_clus"/>
    <property type="match status" value="1"/>
</dbReference>
<dbReference type="InterPro" id="IPR050815">
    <property type="entry name" value="TF_fung"/>
</dbReference>
<feature type="compositionally biased region" description="Acidic residues" evidence="7">
    <location>
        <begin position="1"/>
        <end position="11"/>
    </location>
</feature>
<keyword evidence="6" id="KW-0539">Nucleus</keyword>
<dbReference type="PANTHER" id="PTHR47338:SF3">
    <property type="entry name" value="C6 FINGER DOMAIN TRANSCRIPTION FACTOR DBAA-RELATED"/>
    <property type="match status" value="1"/>
</dbReference>
<evidence type="ECO:0000256" key="6">
    <source>
        <dbReference type="ARBA" id="ARBA00023242"/>
    </source>
</evidence>
<dbReference type="InterPro" id="IPR036864">
    <property type="entry name" value="Zn2-C6_fun-type_DNA-bd_sf"/>
</dbReference>
<dbReference type="Gene3D" id="4.10.240.10">
    <property type="entry name" value="Zn(2)-C6 fungal-type DNA-binding domain"/>
    <property type="match status" value="1"/>
</dbReference>
<dbReference type="CDD" id="cd12148">
    <property type="entry name" value="fungal_TF_MHR"/>
    <property type="match status" value="1"/>
</dbReference>
<dbReference type="RefSeq" id="XP_038726549.1">
    <property type="nucleotide sequence ID" value="XM_038882602.1"/>
</dbReference>
<evidence type="ECO:0000256" key="7">
    <source>
        <dbReference type="SAM" id="MobiDB-lite"/>
    </source>
</evidence>
<reference evidence="9 10" key="1">
    <citation type="journal article" date="2020" name="Genome Biol. Evol.">
        <title>Comparative genomics of Sclerotiniaceae.</title>
        <authorList>
            <person name="Valero Jimenez C.A."/>
            <person name="Steentjes M."/>
            <person name="Scholten O.E."/>
            <person name="Van Kan J.A.L."/>
        </authorList>
    </citation>
    <scope>NUCLEOTIDE SEQUENCE [LARGE SCALE GENOMIC DNA]</scope>
    <source>
        <strain evidence="9 10">MUCL 94</strain>
    </source>
</reference>
<dbReference type="CDD" id="cd00067">
    <property type="entry name" value="GAL4"/>
    <property type="match status" value="1"/>
</dbReference>
<dbReference type="GO" id="GO:0008270">
    <property type="term" value="F:zinc ion binding"/>
    <property type="evidence" value="ECO:0007669"/>
    <property type="project" value="InterPro"/>
</dbReference>
<keyword evidence="2" id="KW-0479">Metal-binding</keyword>
<dbReference type="SMART" id="SM00906">
    <property type="entry name" value="Fungal_trans"/>
    <property type="match status" value="1"/>
</dbReference>
<name>A0A9P5LIG7_9HELO</name>
<evidence type="ECO:0000313" key="10">
    <source>
        <dbReference type="Proteomes" id="UP000710849"/>
    </source>
</evidence>
<dbReference type="PROSITE" id="PS50048">
    <property type="entry name" value="ZN2_CY6_FUNGAL_2"/>
    <property type="match status" value="1"/>
</dbReference>
<dbReference type="PROSITE" id="PS00463">
    <property type="entry name" value="ZN2_CY6_FUNGAL_1"/>
    <property type="match status" value="1"/>
</dbReference>
<dbReference type="InterPro" id="IPR007219">
    <property type="entry name" value="XnlR_reg_dom"/>
</dbReference>
<dbReference type="GO" id="GO:0000981">
    <property type="term" value="F:DNA-binding transcription factor activity, RNA polymerase II-specific"/>
    <property type="evidence" value="ECO:0007669"/>
    <property type="project" value="InterPro"/>
</dbReference>